<evidence type="ECO:0000256" key="4">
    <source>
        <dbReference type="ARBA" id="ARBA00023098"/>
    </source>
</evidence>
<feature type="site" description="Cleavage (non-hydrolytic); by autocatalysis" evidence="11">
    <location>
        <begin position="946"/>
        <end position="947"/>
    </location>
</feature>
<feature type="domain" description="C2" evidence="13">
    <location>
        <begin position="377"/>
        <end position="503"/>
    </location>
</feature>
<evidence type="ECO:0000256" key="12">
    <source>
        <dbReference type="SAM" id="MobiDB-lite"/>
    </source>
</evidence>
<keyword evidence="5 11" id="KW-0472">Membrane</keyword>
<dbReference type="CDD" id="cd04039">
    <property type="entry name" value="C2_PSD"/>
    <property type="match status" value="1"/>
</dbReference>
<feature type="active site" description="Charge relay system; for autoendoproteolytic cleavage activity" evidence="11">
    <location>
        <position position="803"/>
    </location>
</feature>
<evidence type="ECO:0000256" key="5">
    <source>
        <dbReference type="ARBA" id="ARBA00023136"/>
    </source>
</evidence>
<evidence type="ECO:0000256" key="10">
    <source>
        <dbReference type="ARBA" id="ARBA00023317"/>
    </source>
</evidence>
<evidence type="ECO:0000256" key="2">
    <source>
        <dbReference type="ARBA" id="ARBA00022516"/>
    </source>
</evidence>
<keyword evidence="11" id="KW-0967">Endosome</keyword>
<evidence type="ECO:0000256" key="9">
    <source>
        <dbReference type="ARBA" id="ARBA00023264"/>
    </source>
</evidence>
<dbReference type="Pfam" id="PF00168">
    <property type="entry name" value="C2"/>
    <property type="match status" value="2"/>
</dbReference>
<comment type="subunit">
    <text evidence="11">Heterodimer of a large membrane-associated beta subunit and a small pyruvoyl-containing alpha subunit. Interacts with pstB2. This interaction may be a means to structurally tether the donor membrane (ER) harboring PstB2 to acceptor membranes (Golgi/endosomes) harboring PSD2 during PtdSer transport to the site of PtdEtn synthesis.</text>
</comment>
<feature type="chain" id="PRO_5023430964" description="Phosphatidylserine decarboxylase 2 alpha chain" evidence="11">
    <location>
        <begin position="947"/>
        <end position="1065"/>
    </location>
</feature>
<protein>
    <recommendedName>
        <fullName evidence="11">Phosphatidylserine decarboxylase proenzyme 2</fullName>
        <ecNumber evidence="11">4.1.1.65</ecNumber>
    </recommendedName>
    <component>
        <recommendedName>
            <fullName evidence="11">Phosphatidylserine decarboxylase 2 beta chain</fullName>
        </recommendedName>
    </component>
    <component>
        <recommendedName>
            <fullName evidence="11">Phosphatidylserine decarboxylase 2 alpha chain</fullName>
        </recommendedName>
    </component>
</protein>
<dbReference type="InterPro" id="IPR000008">
    <property type="entry name" value="C2_dom"/>
</dbReference>
<dbReference type="EMBL" id="LT598454">
    <property type="protein sequence ID" value="SCU85941.1"/>
    <property type="molecule type" value="Genomic_DNA"/>
</dbReference>
<dbReference type="GO" id="GO:0006646">
    <property type="term" value="P:phosphatidylethanolamine biosynthetic process"/>
    <property type="evidence" value="ECO:0007669"/>
    <property type="project" value="UniProtKB-UniRule"/>
</dbReference>
<sequence>MGIIRRRSKNSRLTLKVHAIQAHNVTIEKSGCNPICLALSNGAFSRTAKQKNTSSPTWNQVLKLKLPQKPTSQYLRVVVYDVLNNAVDKSASENIQVQYEESHNFDVSSRYLYLGEISLSLRDLFRRKDQPTSYKFSSTTAWYPLFNRNTLKFHHYDMRNAPPSLAIGEIQLAISLTCMRGTSLIKAFNDWQTALVISEDSSTKVKHNINASKGSFSELPSSSATVKSSDEGSYGNYVNGEDDDDVTDFEEIVQEEPEHDQDLEQPDPDSDFISLRHLVEEFGEDDEIEDISSTEDELDGTSQLNLAKMATALDEYDVTMLQSDNDFPSEHSQLENSPAIVESIDVKKEEDTYSSDGNHSKYLSLIKAPRRRPHRARQRKVAPTNFELSKEGHADGVAFMDIENIEDLPTLKNKFSKTYLMDPFVVITFGRRVFKTSWKKHTLNPVYNERLAFEMFSNESNFDFHFRVIDKDSFSYHDNVASADISWRDIVLKQENDSEEEWTPVRVPLHFSESIDSTDSNPVLNIKFKFITYSELKKHFWERALQKLSNLESFDVVDVNLLMEKLGTFSNDDIDEFFHFFKKSPWSQDKLSREQVVTYLRSANTFTGFKALKRCPLCARRCKSTRNTTNSKLILENDLITHLSICSSKGSKKRMLKPSYVSSAFATKRWFSKFLIKLTYGKYALGSNNANILVQDRDSGIVLEEKISAHVRLGIRVIYNAKGKESKKFKNLLKNLSVKQGKKFDSPASVRQIVPFIKFHSLDISECEETVYQTFNEFFYRKLKPGSRAPEVAEPEILLSPADCRSTVFSSIKTSTEIWIKGRNFSLGKLTGGYHPEIFNDASCSIGIFRLAPQDYHRFHSPCNGLIGKPMEISGEYYTVNPMAVRTELDVFGENVRLVLPIHSKEFGTVLFIAVGAMMVGSILLTCGEGDSIERGQELGYFKFGGSTILLVIPSQNVQFDTDLLLNSSERIETLVKVGMSIGHTPSVKEHKREKHLPSKQEDIDRIKRTISVSDNAADQLKNVSWEFRELQRSCESRQNSDDVEELTDPTDAVNDLDLSSIISI</sequence>
<feature type="modified residue" description="Pyruvic acid (Ser); by autocatalysis" evidence="11">
    <location>
        <position position="947"/>
    </location>
</feature>
<keyword evidence="2 11" id="KW-0444">Lipid biosynthesis</keyword>
<feature type="region of interest" description="Disordered" evidence="12">
    <location>
        <begin position="216"/>
        <end position="244"/>
    </location>
</feature>
<comment type="subcellular location">
    <subcellularLocation>
        <location evidence="11">Golgi apparatus membrane</location>
        <topology evidence="11">Peripheral membrane protein</topology>
        <orientation evidence="11">Cytoplasmic side</orientation>
    </subcellularLocation>
    <subcellularLocation>
        <location evidence="11">Endosome membrane</location>
        <topology evidence="11">Peripheral membrane protein</topology>
        <orientation evidence="11">Cytoplasmic side</orientation>
    </subcellularLocation>
</comment>
<gene>
    <name evidence="11" type="primary">PSD2</name>
    <name evidence="14" type="ORF">LADA_0D10990G</name>
</gene>
<dbReference type="PANTHER" id="PTHR10067:SF17">
    <property type="entry name" value="PHOSPHATIDYLSERINE DECARBOXYLASE PROENZYME 2"/>
    <property type="match status" value="1"/>
</dbReference>
<evidence type="ECO:0000256" key="6">
    <source>
        <dbReference type="ARBA" id="ARBA00023145"/>
    </source>
</evidence>
<dbReference type="GO" id="GO:0006656">
    <property type="term" value="P:phosphatidylcholine biosynthetic process"/>
    <property type="evidence" value="ECO:0007669"/>
    <property type="project" value="EnsemblFungi"/>
</dbReference>
<evidence type="ECO:0000259" key="13">
    <source>
        <dbReference type="PROSITE" id="PS50004"/>
    </source>
</evidence>
<dbReference type="CDD" id="cd00030">
    <property type="entry name" value="C2"/>
    <property type="match status" value="1"/>
</dbReference>
<evidence type="ECO:0000256" key="3">
    <source>
        <dbReference type="ARBA" id="ARBA00022793"/>
    </source>
</evidence>
<evidence type="ECO:0000313" key="15">
    <source>
        <dbReference type="Proteomes" id="UP000190274"/>
    </source>
</evidence>
<comment type="similarity">
    <text evidence="11">Belongs to the phosphatidylserine decarboxylase family. PSD-B subfamily. Eukaryotic type II sub-subfamily.</text>
</comment>
<dbReference type="UniPathway" id="UPA00558">
    <property type="reaction ID" value="UER00616"/>
</dbReference>
<dbReference type="GO" id="GO:0010008">
    <property type="term" value="C:endosome membrane"/>
    <property type="evidence" value="ECO:0007669"/>
    <property type="project" value="UniProtKB-SubCell"/>
</dbReference>
<dbReference type="InterPro" id="IPR003817">
    <property type="entry name" value="PS_Dcarbxylase"/>
</dbReference>
<dbReference type="STRING" id="1266660.A0A1G4J7W8"/>
<dbReference type="InterPro" id="IPR033177">
    <property type="entry name" value="PSD-B"/>
</dbReference>
<proteinExistence type="inferred from homology"/>
<keyword evidence="15" id="KW-1185">Reference proteome</keyword>
<dbReference type="InterPro" id="IPR035892">
    <property type="entry name" value="C2_domain_sf"/>
</dbReference>
<dbReference type="OrthoDB" id="67700at2759"/>
<accession>A0A1G4J7W8</accession>
<dbReference type="NCBIfam" id="TIGR00163">
    <property type="entry name" value="PS_decarb"/>
    <property type="match status" value="1"/>
</dbReference>
<feature type="active site" description="Charge relay system; for autoendoproteolytic cleavage activity" evidence="11">
    <location>
        <position position="947"/>
    </location>
</feature>
<comment type="function">
    <text evidence="11">Catalyzes the formation of phosphatidylethanolamine (PtdEtn) from phosphatidylserine (PtdSer). Plays a central role in phospholipid metabolism and in the interorganelle trafficking of phosphatidylserine.</text>
</comment>
<dbReference type="PROSITE" id="PS50004">
    <property type="entry name" value="C2"/>
    <property type="match status" value="2"/>
</dbReference>
<comment type="catalytic activity">
    <reaction evidence="11">
        <text>a 1,2-diacyl-sn-glycero-3-phospho-L-serine + H(+) = a 1,2-diacyl-sn-glycero-3-phosphoethanolamine + CO2</text>
        <dbReference type="Rhea" id="RHEA:20828"/>
        <dbReference type="ChEBI" id="CHEBI:15378"/>
        <dbReference type="ChEBI" id="CHEBI:16526"/>
        <dbReference type="ChEBI" id="CHEBI:57262"/>
        <dbReference type="ChEBI" id="CHEBI:64612"/>
        <dbReference type="EC" id="4.1.1.65"/>
    </reaction>
</comment>
<dbReference type="PANTHER" id="PTHR10067">
    <property type="entry name" value="PHOSPHATIDYLSERINE DECARBOXYLASE"/>
    <property type="match status" value="1"/>
</dbReference>
<keyword evidence="4 11" id="KW-0443">Lipid metabolism</keyword>
<organism evidence="14 15">
    <name type="scientific">Lachancea dasiensis</name>
    <dbReference type="NCBI Taxonomy" id="1072105"/>
    <lineage>
        <taxon>Eukaryota</taxon>
        <taxon>Fungi</taxon>
        <taxon>Dikarya</taxon>
        <taxon>Ascomycota</taxon>
        <taxon>Saccharomycotina</taxon>
        <taxon>Saccharomycetes</taxon>
        <taxon>Saccharomycetales</taxon>
        <taxon>Saccharomycetaceae</taxon>
        <taxon>Lachancea</taxon>
    </lineage>
</organism>
<dbReference type="Gene3D" id="2.60.40.150">
    <property type="entry name" value="C2 domain"/>
    <property type="match status" value="2"/>
</dbReference>
<dbReference type="SMART" id="SM00239">
    <property type="entry name" value="C2"/>
    <property type="match status" value="2"/>
</dbReference>
<dbReference type="HAMAP" id="MF_00663">
    <property type="entry name" value="PS_decarb_PSD_B_type2"/>
    <property type="match status" value="1"/>
</dbReference>
<dbReference type="GO" id="GO:0004609">
    <property type="term" value="F:phosphatidylserine decarboxylase activity"/>
    <property type="evidence" value="ECO:0007669"/>
    <property type="project" value="UniProtKB-UniRule"/>
</dbReference>
<keyword evidence="8 11" id="KW-0456">Lyase</keyword>
<dbReference type="Proteomes" id="UP000190274">
    <property type="component" value="Chromosome D"/>
</dbReference>
<dbReference type="AlphaFoldDB" id="A0A1G4J7W8"/>
<keyword evidence="10 11" id="KW-0670">Pyruvate</keyword>
<evidence type="ECO:0000256" key="11">
    <source>
        <dbReference type="HAMAP-Rule" id="MF_03209"/>
    </source>
</evidence>
<feature type="compositionally biased region" description="Polar residues" evidence="12">
    <location>
        <begin position="216"/>
        <end position="227"/>
    </location>
</feature>
<evidence type="ECO:0000313" key="14">
    <source>
        <dbReference type="EMBL" id="SCU85941.1"/>
    </source>
</evidence>
<keyword evidence="7 11" id="KW-0594">Phospholipid biosynthesis</keyword>
<keyword evidence="9 11" id="KW-1208">Phospholipid metabolism</keyword>
<comment type="domain">
    <text evidence="11">The C2 domains have an essential, but non-catalytic function. They may facilitate interaction with PstB2 and are required for lipid transport function.</text>
</comment>
<feature type="active site" description="Schiff-base intermediate with substrate; via pyruvic acid; for decarboxylase activity" evidence="11">
    <location>
        <position position="947"/>
    </location>
</feature>
<comment type="PTM">
    <text evidence="11">Is synthesized initially as an inactive proenzyme. Formation of the active enzyme involves a self-maturation process in which the active site pyruvoyl group is generated from an internal serine residue via an autocatalytic post-translational modification. Two non-identical subunits are generated from the proenzyme in this reaction, and the pyruvate is formed at the N-terminus of the alpha chain, which is derived from the carboxyl end of the proenzyme. The autoendoproteolytic cleavage occurs by a canonical serine protease mechanism, in which the side chain hydroxyl group of the serine supplies its oxygen atom to form the C-terminus of the beta chain, while the remainder of the serine residue undergoes an oxidative deamination to produce ammonia and the pyruvoyl prosthetic group on the alpha chain. During this reaction, the Ser that is part of the protease active site of the proenzyme becomes the pyruvoyl prosthetic group, which constitutes an essential element of the active site of the mature decarboxylase.</text>
</comment>
<name>A0A1G4J7W8_9SACH</name>
<feature type="chain" id="PRO_5023430966" description="Phosphatidylserine decarboxylase 2 beta chain" evidence="11">
    <location>
        <begin position="1"/>
        <end position="946"/>
    </location>
</feature>
<comment type="pathway">
    <text evidence="1">Lipid metabolism.</text>
</comment>
<comment type="pathway">
    <text evidence="11">Phospholipid metabolism; phosphatidylethanolamine biosynthesis; phosphatidylethanolamine from CDP-diacylglycerol: step 2/2.</text>
</comment>
<evidence type="ECO:0000256" key="7">
    <source>
        <dbReference type="ARBA" id="ARBA00023209"/>
    </source>
</evidence>
<dbReference type="GO" id="GO:0000139">
    <property type="term" value="C:Golgi membrane"/>
    <property type="evidence" value="ECO:0007669"/>
    <property type="project" value="UniProtKB-SubCell"/>
</dbReference>
<feature type="active site" description="Charge relay system; for autoendoproteolytic cleavage activity" evidence="11">
    <location>
        <position position="860"/>
    </location>
</feature>
<dbReference type="InterPro" id="IPR033179">
    <property type="entry name" value="PSD_type2_pro"/>
</dbReference>
<keyword evidence="6 11" id="KW-0865">Zymogen</keyword>
<dbReference type="Pfam" id="PF02666">
    <property type="entry name" value="PS_Dcarbxylase"/>
    <property type="match status" value="1"/>
</dbReference>
<evidence type="ECO:0000256" key="1">
    <source>
        <dbReference type="ARBA" id="ARBA00005189"/>
    </source>
</evidence>
<dbReference type="GO" id="GO:0016540">
    <property type="term" value="P:protein autoprocessing"/>
    <property type="evidence" value="ECO:0007669"/>
    <property type="project" value="UniProtKB-UniRule"/>
</dbReference>
<reference evidence="14 15" key="1">
    <citation type="submission" date="2016-03" db="EMBL/GenBank/DDBJ databases">
        <authorList>
            <person name="Devillers H."/>
        </authorList>
    </citation>
    <scope>NUCLEOTIDE SEQUENCE [LARGE SCALE GENOMIC DNA]</scope>
    <source>
        <strain evidence="14">CBS 10888</strain>
    </source>
</reference>
<feature type="domain" description="C2" evidence="13">
    <location>
        <begin position="1"/>
        <end position="134"/>
    </location>
</feature>
<comment type="cofactor">
    <cofactor evidence="11">
        <name>pyruvate</name>
        <dbReference type="ChEBI" id="CHEBI:15361"/>
    </cofactor>
    <text evidence="11">Binds 1 pyruvoyl group covalently per subunit.</text>
</comment>
<dbReference type="SUPFAM" id="SSF49562">
    <property type="entry name" value="C2 domain (Calcium/lipid-binding domain, CaLB)"/>
    <property type="match status" value="2"/>
</dbReference>
<dbReference type="GO" id="GO:0005795">
    <property type="term" value="C:Golgi stack"/>
    <property type="evidence" value="ECO:0007669"/>
    <property type="project" value="UniProtKB-UniRule"/>
</dbReference>
<dbReference type="EC" id="4.1.1.65" evidence="11"/>
<evidence type="ECO:0000256" key="8">
    <source>
        <dbReference type="ARBA" id="ARBA00023239"/>
    </source>
</evidence>
<keyword evidence="3 11" id="KW-0210">Decarboxylase</keyword>
<keyword evidence="11" id="KW-0333">Golgi apparatus</keyword>